<dbReference type="PROSITE" id="PS50005">
    <property type="entry name" value="TPR"/>
    <property type="match status" value="2"/>
</dbReference>
<dbReference type="Pfam" id="PF00226">
    <property type="entry name" value="DnaJ"/>
    <property type="match status" value="1"/>
</dbReference>
<dbReference type="RefSeq" id="WP_190906096.1">
    <property type="nucleotide sequence ID" value="NZ_JACJTQ010000007.1"/>
</dbReference>
<evidence type="ECO:0000313" key="4">
    <source>
        <dbReference type="Proteomes" id="UP000660381"/>
    </source>
</evidence>
<dbReference type="PROSITE" id="PS50076">
    <property type="entry name" value="DNAJ_2"/>
    <property type="match status" value="1"/>
</dbReference>
<feature type="repeat" description="TPR" evidence="1">
    <location>
        <begin position="202"/>
        <end position="235"/>
    </location>
</feature>
<feature type="repeat" description="TPR" evidence="1">
    <location>
        <begin position="236"/>
        <end position="269"/>
    </location>
</feature>
<keyword evidence="4" id="KW-1185">Reference proteome</keyword>
<dbReference type="Pfam" id="PF13414">
    <property type="entry name" value="TPR_11"/>
    <property type="match status" value="1"/>
</dbReference>
<dbReference type="InterPro" id="IPR019734">
    <property type="entry name" value="TPR_rpt"/>
</dbReference>
<dbReference type="SUPFAM" id="SSF46565">
    <property type="entry name" value="Chaperone J-domain"/>
    <property type="match status" value="1"/>
</dbReference>
<evidence type="ECO:0000259" key="2">
    <source>
        <dbReference type="PROSITE" id="PS50076"/>
    </source>
</evidence>
<protein>
    <submittedName>
        <fullName evidence="3">DnaJ domain-containing protein</fullName>
    </submittedName>
</protein>
<keyword evidence="1" id="KW-0802">TPR repeat</keyword>
<sequence length="313" mass="35366">MSQNSLPPEVLELLIDPYAVLGVSVNADDHQLLKRYHALAKQLHPDNYINTNNRDAELGRVILTRLINPAYQQLKQAKKRINLVGMLRSKATDLDKQAVSVLQTGLNVDIMSMSPNEAEFFYEKAITSYASAQYKSLPQSHQVTKQISKLNLVYLSLHKNNALNTEQWTTSSKSIIPRPEIKPVELKLPQDKNLTPVPINYARRNYERAVQYGEQGKWDLAVQELRDAIKLEPNNSDYYALLGVVHLQQKFLGMAKVYIRQALKLNPKQPLALKYAAQLNIQPTENGNPKSVAKALGIAALLNRFLSKKEKDS</sequence>
<dbReference type="EMBL" id="JACJTQ010000007">
    <property type="protein sequence ID" value="MBD2691640.1"/>
    <property type="molecule type" value="Genomic_DNA"/>
</dbReference>
<accession>A0ABR8J263</accession>
<dbReference type="Gene3D" id="1.25.40.10">
    <property type="entry name" value="Tetratricopeptide repeat domain"/>
    <property type="match status" value="1"/>
</dbReference>
<feature type="domain" description="J" evidence="2">
    <location>
        <begin position="16"/>
        <end position="85"/>
    </location>
</feature>
<dbReference type="Gene3D" id="1.10.287.110">
    <property type="entry name" value="DnaJ domain"/>
    <property type="match status" value="1"/>
</dbReference>
<organism evidence="3 4">
    <name type="scientific">Anabaena catenula FACHB-362</name>
    <dbReference type="NCBI Taxonomy" id="2692877"/>
    <lineage>
        <taxon>Bacteria</taxon>
        <taxon>Bacillati</taxon>
        <taxon>Cyanobacteriota</taxon>
        <taxon>Cyanophyceae</taxon>
        <taxon>Nostocales</taxon>
        <taxon>Nostocaceae</taxon>
        <taxon>Anabaena</taxon>
    </lineage>
</organism>
<comment type="caution">
    <text evidence="3">The sequence shown here is derived from an EMBL/GenBank/DDBJ whole genome shotgun (WGS) entry which is preliminary data.</text>
</comment>
<evidence type="ECO:0000313" key="3">
    <source>
        <dbReference type="EMBL" id="MBD2691640.1"/>
    </source>
</evidence>
<dbReference type="InterPro" id="IPR036869">
    <property type="entry name" value="J_dom_sf"/>
</dbReference>
<dbReference type="Proteomes" id="UP000660381">
    <property type="component" value="Unassembled WGS sequence"/>
</dbReference>
<evidence type="ECO:0000256" key="1">
    <source>
        <dbReference type="PROSITE-ProRule" id="PRU00339"/>
    </source>
</evidence>
<proteinExistence type="predicted"/>
<dbReference type="CDD" id="cd06257">
    <property type="entry name" value="DnaJ"/>
    <property type="match status" value="1"/>
</dbReference>
<dbReference type="SUPFAM" id="SSF48452">
    <property type="entry name" value="TPR-like"/>
    <property type="match status" value="1"/>
</dbReference>
<dbReference type="InterPro" id="IPR001623">
    <property type="entry name" value="DnaJ_domain"/>
</dbReference>
<name>A0ABR8J263_9NOST</name>
<dbReference type="InterPro" id="IPR011990">
    <property type="entry name" value="TPR-like_helical_dom_sf"/>
</dbReference>
<gene>
    <name evidence="3" type="ORF">H6G68_07690</name>
</gene>
<dbReference type="SMART" id="SM00028">
    <property type="entry name" value="TPR"/>
    <property type="match status" value="2"/>
</dbReference>
<dbReference type="SMART" id="SM00271">
    <property type="entry name" value="DnaJ"/>
    <property type="match status" value="1"/>
</dbReference>
<reference evidence="3 4" key="1">
    <citation type="journal article" date="2020" name="ISME J.">
        <title>Comparative genomics reveals insights into cyanobacterial evolution and habitat adaptation.</title>
        <authorList>
            <person name="Chen M.Y."/>
            <person name="Teng W.K."/>
            <person name="Zhao L."/>
            <person name="Hu C.X."/>
            <person name="Zhou Y.K."/>
            <person name="Han B.P."/>
            <person name="Song L.R."/>
            <person name="Shu W.S."/>
        </authorList>
    </citation>
    <scope>NUCLEOTIDE SEQUENCE [LARGE SCALE GENOMIC DNA]</scope>
    <source>
        <strain evidence="3 4">FACHB-362</strain>
    </source>
</reference>